<dbReference type="SUPFAM" id="SSF51998">
    <property type="entry name" value="PFL-like glycyl radical enzymes"/>
    <property type="match status" value="1"/>
</dbReference>
<gene>
    <name evidence="1" type="ORF">A3770_12p66230</name>
</gene>
<dbReference type="PANTHER" id="PTHR37560:SF2">
    <property type="entry name" value="DUF711 DOMAIN-CONTAINING PROTEIN"/>
    <property type="match status" value="1"/>
</dbReference>
<organism evidence="1 2">
    <name type="scientific">Chloropicon primus</name>
    <dbReference type="NCBI Taxonomy" id="1764295"/>
    <lineage>
        <taxon>Eukaryota</taxon>
        <taxon>Viridiplantae</taxon>
        <taxon>Chlorophyta</taxon>
        <taxon>Chloropicophyceae</taxon>
        <taxon>Chloropicales</taxon>
        <taxon>Chloropicaceae</taxon>
        <taxon>Chloropicon</taxon>
    </lineage>
</organism>
<dbReference type="InterPro" id="IPR007841">
    <property type="entry name" value="UPF0210"/>
</dbReference>
<dbReference type="AlphaFoldDB" id="A0A5B8MWQ8"/>
<dbReference type="Proteomes" id="UP000316726">
    <property type="component" value="Chromosome 12"/>
</dbReference>
<accession>A0A5B8MWQ8</accession>
<dbReference type="Gene3D" id="3.20.70.20">
    <property type="match status" value="1"/>
</dbReference>
<sequence>MAMAMAEFRVRTVTCFARLEDARGLPRLPEEAWERVIGEAGQVLDKAKLLLEGIGYEVQTIRLATQNMMEFLDLSSVTSAIAAAKRIEAIALRHGITFVSLGGVDGGVLHENAEAACCVEEILLNTNLFCNVHIDKCEGLQGQCSAAAALIRRVSAACESEATSPCFKFTVCSRCPGSIPYFPAAYWNGKQGLALAIGCENSGLLWQSIKAGGDGLNLEDVPELVRVAFEEKVSPLVRVGDDLAEEFSALAFLGVDASVAPGLDHKSIVEAFELIVGPGNFGGPGTLAVASMITKGLKAVRRGCGYSGLMLPVCEDEGLAKAYSNEKVTLSDFLSYSSVCGVGLDTVPISGDATKEKIAGILMDVVSLAIKWDKPLSCRLLPCPGKGKGDKTDFKSPYLVDCIIQD</sequence>
<evidence type="ECO:0000313" key="1">
    <source>
        <dbReference type="EMBL" id="QDZ24105.1"/>
    </source>
</evidence>
<protein>
    <submittedName>
        <fullName evidence="1">DUF711 domain-containing protein</fullName>
    </submittedName>
</protein>
<proteinExistence type="predicted"/>
<dbReference type="Pfam" id="PF05167">
    <property type="entry name" value="DUF711"/>
    <property type="match status" value="1"/>
</dbReference>
<reference evidence="1 2" key="1">
    <citation type="submission" date="2018-07" db="EMBL/GenBank/DDBJ databases">
        <title>The complete nuclear genome of the prasinophyte Chloropicon primus (CCMP1205).</title>
        <authorList>
            <person name="Pombert J.-F."/>
            <person name="Otis C."/>
            <person name="Turmel M."/>
            <person name="Lemieux C."/>
        </authorList>
    </citation>
    <scope>NUCLEOTIDE SEQUENCE [LARGE SCALE GENOMIC DNA]</scope>
    <source>
        <strain evidence="1 2">CCMP1205</strain>
    </source>
</reference>
<evidence type="ECO:0000313" key="2">
    <source>
        <dbReference type="Proteomes" id="UP000316726"/>
    </source>
</evidence>
<dbReference type="OrthoDB" id="10263808at2759"/>
<dbReference type="PANTHER" id="PTHR37560">
    <property type="entry name" value="UPF0210 PROTEIN SPR0218"/>
    <property type="match status" value="1"/>
</dbReference>
<name>A0A5B8MWQ8_9CHLO</name>
<dbReference type="EMBL" id="CP031045">
    <property type="protein sequence ID" value="QDZ24105.1"/>
    <property type="molecule type" value="Genomic_DNA"/>
</dbReference>
<keyword evidence="2" id="KW-1185">Reference proteome</keyword>